<dbReference type="AlphaFoldDB" id="A0A8S1V7F8"/>
<dbReference type="EMBL" id="CAJJDP010000058">
    <property type="protein sequence ID" value="CAD8171932.1"/>
    <property type="molecule type" value="Genomic_DNA"/>
</dbReference>
<proteinExistence type="predicted"/>
<comment type="caution">
    <text evidence="1">The sequence shown here is derived from an EMBL/GenBank/DDBJ whole genome shotgun (WGS) entry which is preliminary data.</text>
</comment>
<name>A0A8S1V7F8_PAROT</name>
<dbReference type="Proteomes" id="UP000683925">
    <property type="component" value="Unassembled WGS sequence"/>
</dbReference>
<sequence>MRAQLVITLEFRYPHQGWIKKNMSLLQDERLVLYVPRNYNELSEYFNDTGERFMESKNDVETKSIRRQQMQNKYSYIKQQQNCYHLFDAEFQDFKSNKVRKYYSKALLKEALESHDAKLLQQVRQWKIKLNFRLQLMDRQCGCWRQQ</sequence>
<accession>A0A8S1V7F8</accession>
<protein>
    <submittedName>
        <fullName evidence="1">Uncharacterized protein</fullName>
    </submittedName>
</protein>
<evidence type="ECO:0000313" key="2">
    <source>
        <dbReference type="Proteomes" id="UP000683925"/>
    </source>
</evidence>
<keyword evidence="2" id="KW-1185">Reference proteome</keyword>
<reference evidence="1" key="1">
    <citation type="submission" date="2021-01" db="EMBL/GenBank/DDBJ databases">
        <authorList>
            <consortium name="Genoscope - CEA"/>
            <person name="William W."/>
        </authorList>
    </citation>
    <scope>NUCLEOTIDE SEQUENCE</scope>
</reference>
<organism evidence="1 2">
    <name type="scientific">Paramecium octaurelia</name>
    <dbReference type="NCBI Taxonomy" id="43137"/>
    <lineage>
        <taxon>Eukaryota</taxon>
        <taxon>Sar</taxon>
        <taxon>Alveolata</taxon>
        <taxon>Ciliophora</taxon>
        <taxon>Intramacronucleata</taxon>
        <taxon>Oligohymenophorea</taxon>
        <taxon>Peniculida</taxon>
        <taxon>Parameciidae</taxon>
        <taxon>Paramecium</taxon>
    </lineage>
</organism>
<dbReference type="OrthoDB" id="10416360at2759"/>
<gene>
    <name evidence="1" type="ORF">POCTA_138.1.T0590114</name>
</gene>
<evidence type="ECO:0000313" key="1">
    <source>
        <dbReference type="EMBL" id="CAD8171932.1"/>
    </source>
</evidence>